<organism evidence="2 3">
    <name type="scientific">Arthrobacter woluwensis</name>
    <dbReference type="NCBI Taxonomy" id="156980"/>
    <lineage>
        <taxon>Bacteria</taxon>
        <taxon>Bacillati</taxon>
        <taxon>Actinomycetota</taxon>
        <taxon>Actinomycetes</taxon>
        <taxon>Micrococcales</taxon>
        <taxon>Micrococcaceae</taxon>
        <taxon>Arthrobacter</taxon>
    </lineage>
</organism>
<reference evidence="2 3" key="1">
    <citation type="submission" date="2016-10" db="EMBL/GenBank/DDBJ databases">
        <authorList>
            <person name="de Groot N.N."/>
        </authorList>
    </citation>
    <scope>NUCLEOTIDE SEQUENCE [LARGE SCALE GENOMIC DNA]</scope>
    <source>
        <strain evidence="2 3">DSM 10495</strain>
    </source>
</reference>
<name>A0A1H4JY90_9MICC</name>
<gene>
    <name evidence="2" type="ORF">SAMN04489745_0424</name>
</gene>
<dbReference type="EMBL" id="FNSN01000003">
    <property type="protein sequence ID" value="SEB50602.1"/>
    <property type="molecule type" value="Genomic_DNA"/>
</dbReference>
<feature type="transmembrane region" description="Helical" evidence="1">
    <location>
        <begin position="58"/>
        <end position="80"/>
    </location>
</feature>
<sequence length="407" mass="42138">MSRHQEALPTRSLVAADAVLAVLRAGIAGCAVALGLLLLAMLVASLTVRGSGMDSRALGILAVSSIGIAALILLYGVALVPERLAKGRLYAGLDPRDPGFPGALAVRGQVSDPYSPAVWSAVGLGSLAVLALIPCVVLAAGEAGRLDDPDHRSAFTGWAVASAALLAVVVLCTVACFVLVARNRRWAREMAPALPKSALGDRGPAVRITTKEQRRRARRAWTAHDWFQQAGGSLTVIGAVLVFAGVYLHQPGLYADKVSFEEPVEQVIGGIALAGGLIVAVGLVLSAVTSGLDLARAFGAIRTAAPESANPRQRRITRTATAQVLDAGDAALRLWTVGAVLAGGWVLGGGELSGAAVLAVLWAALGVALVWVRVVLEAKTPGLRNRLGYQLPSEPDDSEYPNLTVYG</sequence>
<accession>A0A1H4JY90</accession>
<feature type="transmembrane region" description="Helical" evidence="1">
    <location>
        <begin position="267"/>
        <end position="288"/>
    </location>
</feature>
<evidence type="ECO:0000313" key="2">
    <source>
        <dbReference type="EMBL" id="SEB50602.1"/>
    </source>
</evidence>
<evidence type="ECO:0000256" key="1">
    <source>
        <dbReference type="SAM" id="Phobius"/>
    </source>
</evidence>
<protein>
    <submittedName>
        <fullName evidence="2">Uncharacterized protein</fullName>
    </submittedName>
</protein>
<dbReference type="AlphaFoldDB" id="A0A1H4JY90"/>
<feature type="transmembrane region" description="Helical" evidence="1">
    <location>
        <begin position="330"/>
        <end position="348"/>
    </location>
</feature>
<feature type="transmembrane region" description="Helical" evidence="1">
    <location>
        <begin position="354"/>
        <end position="376"/>
    </location>
</feature>
<keyword evidence="1" id="KW-1133">Transmembrane helix</keyword>
<evidence type="ECO:0000313" key="3">
    <source>
        <dbReference type="Proteomes" id="UP000182652"/>
    </source>
</evidence>
<feature type="transmembrane region" description="Helical" evidence="1">
    <location>
        <begin position="226"/>
        <end position="247"/>
    </location>
</feature>
<keyword evidence="3" id="KW-1185">Reference proteome</keyword>
<keyword evidence="1" id="KW-0812">Transmembrane</keyword>
<feature type="transmembrane region" description="Helical" evidence="1">
    <location>
        <begin position="117"/>
        <end position="140"/>
    </location>
</feature>
<proteinExistence type="predicted"/>
<dbReference type="Proteomes" id="UP000182652">
    <property type="component" value="Unassembled WGS sequence"/>
</dbReference>
<feature type="transmembrane region" description="Helical" evidence="1">
    <location>
        <begin position="160"/>
        <end position="181"/>
    </location>
</feature>
<keyword evidence="1" id="KW-0472">Membrane</keyword>
<dbReference type="RefSeq" id="WP_066213437.1">
    <property type="nucleotide sequence ID" value="NZ_FNSN01000003.1"/>
</dbReference>
<feature type="transmembrane region" description="Helical" evidence="1">
    <location>
        <begin position="21"/>
        <end position="46"/>
    </location>
</feature>